<keyword evidence="2" id="KW-1185">Reference proteome</keyword>
<protein>
    <submittedName>
        <fullName evidence="1">Uncharacterized protein</fullName>
    </submittedName>
</protein>
<dbReference type="OrthoDB" id="5872729at2759"/>
<dbReference type="Proteomes" id="UP000252519">
    <property type="component" value="Unassembled WGS sequence"/>
</dbReference>
<organism evidence="1 2">
    <name type="scientific">Ancylostoma caninum</name>
    <name type="common">Dog hookworm</name>
    <dbReference type="NCBI Taxonomy" id="29170"/>
    <lineage>
        <taxon>Eukaryota</taxon>
        <taxon>Metazoa</taxon>
        <taxon>Ecdysozoa</taxon>
        <taxon>Nematoda</taxon>
        <taxon>Chromadorea</taxon>
        <taxon>Rhabditida</taxon>
        <taxon>Rhabditina</taxon>
        <taxon>Rhabditomorpha</taxon>
        <taxon>Strongyloidea</taxon>
        <taxon>Ancylostomatidae</taxon>
        <taxon>Ancylostomatinae</taxon>
        <taxon>Ancylostoma</taxon>
    </lineage>
</organism>
<dbReference type="AlphaFoldDB" id="A0A368G436"/>
<dbReference type="EMBL" id="JOJR01000349">
    <property type="protein sequence ID" value="RCN39213.1"/>
    <property type="molecule type" value="Genomic_DNA"/>
</dbReference>
<evidence type="ECO:0000313" key="1">
    <source>
        <dbReference type="EMBL" id="RCN39213.1"/>
    </source>
</evidence>
<evidence type="ECO:0000313" key="2">
    <source>
        <dbReference type="Proteomes" id="UP000252519"/>
    </source>
</evidence>
<proteinExistence type="predicted"/>
<accession>A0A368G436</accession>
<sequence>MLAARGVSLGLGKINLSDLHQLPSDKHRASQLKREDKARVPKIVIKKKADAKDHYAPKWPTYFTIDVPAMGLWVSTASLRRRKSMSPTNS</sequence>
<reference evidence="1 2" key="1">
    <citation type="submission" date="2014-10" db="EMBL/GenBank/DDBJ databases">
        <title>Draft genome of the hookworm Ancylostoma caninum.</title>
        <authorList>
            <person name="Mitreva M."/>
        </authorList>
    </citation>
    <scope>NUCLEOTIDE SEQUENCE [LARGE SCALE GENOMIC DNA]</scope>
    <source>
        <strain evidence="1 2">Baltimore</strain>
    </source>
</reference>
<name>A0A368G436_ANCCA</name>
<comment type="caution">
    <text evidence="1">The sequence shown here is derived from an EMBL/GenBank/DDBJ whole genome shotgun (WGS) entry which is preliminary data.</text>
</comment>
<gene>
    <name evidence="1" type="ORF">ANCCAN_14839</name>
</gene>